<evidence type="ECO:0000259" key="9">
    <source>
        <dbReference type="PROSITE" id="PS52009"/>
    </source>
</evidence>
<evidence type="ECO:0000256" key="5">
    <source>
        <dbReference type="ARBA" id="ARBA00052136"/>
    </source>
</evidence>
<dbReference type="GO" id="GO:0016231">
    <property type="term" value="F:beta-N-acetylglucosaminidase activity"/>
    <property type="evidence" value="ECO:0007669"/>
    <property type="project" value="TreeGrafter"/>
</dbReference>
<dbReference type="InterPro" id="IPR017853">
    <property type="entry name" value="GH"/>
</dbReference>
<dbReference type="Gene3D" id="3.20.20.80">
    <property type="entry name" value="Glycosidases"/>
    <property type="match status" value="1"/>
</dbReference>
<proteinExistence type="predicted"/>
<evidence type="ECO:0000256" key="4">
    <source>
        <dbReference type="ARBA" id="ARBA00050933"/>
    </source>
</evidence>
<dbReference type="PANTHER" id="PTHR13170:SF16">
    <property type="entry name" value="PROTEIN O-GLCNACASE"/>
    <property type="match status" value="1"/>
</dbReference>
<keyword evidence="1" id="KW-0378">Hydrolase</keyword>
<reference evidence="11" key="1">
    <citation type="submission" date="2024-02" db="UniProtKB">
        <authorList>
            <consortium name="WormBaseParasite"/>
        </authorList>
    </citation>
    <scope>IDENTIFICATION</scope>
</reference>
<dbReference type="GO" id="GO:0102571">
    <property type="term" value="F:[protein]-3-O-(N-acetyl-D-glucosaminyl)-L-serine/L-threonine O-N-acetyl-alpha-D-glucosaminase activity"/>
    <property type="evidence" value="ECO:0007669"/>
    <property type="project" value="UniProtKB-EC"/>
</dbReference>
<evidence type="ECO:0000256" key="7">
    <source>
        <dbReference type="ARBA" id="ARBA00076634"/>
    </source>
</evidence>
<dbReference type="PROSITE" id="PS52009">
    <property type="entry name" value="GH84"/>
    <property type="match status" value="1"/>
</dbReference>
<dbReference type="Pfam" id="PF07555">
    <property type="entry name" value="NAGidase"/>
    <property type="match status" value="1"/>
</dbReference>
<dbReference type="Proteomes" id="UP000887575">
    <property type="component" value="Unassembled WGS sequence"/>
</dbReference>
<dbReference type="EC" id="3.2.1.169" evidence="6"/>
<dbReference type="GO" id="GO:0009100">
    <property type="term" value="P:glycoprotein metabolic process"/>
    <property type="evidence" value="ECO:0007669"/>
    <property type="project" value="TreeGrafter"/>
</dbReference>
<keyword evidence="10" id="KW-1185">Reference proteome</keyword>
<dbReference type="PANTHER" id="PTHR13170">
    <property type="entry name" value="O-GLCNACASE"/>
    <property type="match status" value="1"/>
</dbReference>
<evidence type="ECO:0000256" key="2">
    <source>
        <dbReference type="ARBA" id="ARBA00023295"/>
    </source>
</evidence>
<evidence type="ECO:0000313" key="10">
    <source>
        <dbReference type="Proteomes" id="UP000887575"/>
    </source>
</evidence>
<evidence type="ECO:0000256" key="3">
    <source>
        <dbReference type="ARBA" id="ARBA00030512"/>
    </source>
</evidence>
<keyword evidence="2" id="KW-0326">Glycosidase</keyword>
<dbReference type="WBParaSite" id="MBELARI_LOCUS17025">
    <property type="protein sequence ID" value="MBELARI_LOCUS17025"/>
    <property type="gene ID" value="MBELARI_LOCUS17025"/>
</dbReference>
<evidence type="ECO:0000313" key="11">
    <source>
        <dbReference type="WBParaSite" id="MBELARI_LOCUS17025"/>
    </source>
</evidence>
<dbReference type="Gene3D" id="1.20.58.240">
    <property type="entry name" value="STAT, domain 1"/>
    <property type="match status" value="1"/>
</dbReference>
<sequence length="885" mass="100897">MVLKTKKIYPELRRTTGWGMENEHEFICGVIEGFYGRPWTLDQRTDLFKKLEAFRLNYYVYAPKDDLKHRLSWRELYTSEEAESLRHMITEARLHNQNFVYALSPGNDIRYSDEADIYAVRKKLEQVHSLGCASFALLFDDIPKEMHPLDQQRYESFASAQVQITNRTFEALQQPTFMFCPTEYCETRAIPSIDDSEYLDTLGRFLHPAIHIMWTGPKVVSRWLTPAHCERVEKVLRRKPLIWDNYFANDYDIRRLFLGPLQGRPLAVRNSISGILLNPNNKHEANHIAIASTSQWRYAEEPNDDDESKSQSVEAILDKALASWEALFNTETPEVPTVKPQTIQDLQEIVIEGETKIGCIDTPSTSDLGSGRSEPLEMEADSFVPPDISAEVPLPVMAIDEMVHAVLATPNAQENEPDPSVVVNSLVPEYNTCTVMGTPILPCSHKNSSEEAAQMDGHVEEKSQEESPRSPVAAVTNSQTQITKGELRRLVDLFYLPFQYGKQGEELLESLHFLMTNAHREDDRYSPTDSGFHEAIQYIYQFVNEFNSLYWKIINCSNKPLLSELLPYIWETHGTLSVVEGVTHWLASGNLQKELRVSPATWKNADYDDEPWTSMCPIRGFPLDIAHTLATADGLLDLLRNRNPLPMSVRTFHVRNVTADDMDQLHYIFGSSDSSKNEELFDRYFGPYLFSVSEPQFGFISYEEWSEEDGGELKFPHCAVAGIRDVGAYLGTLWVEYSEMMFVKYCSTRNTKNDKDQKAVREEIDSWKPPMISSEILSKFPSRINLHAKCGTDDAVAAKRVIQTLATVLTYSGSIGVHILCQPDDYQQISFLAKLNFELIPSKRNDDLEVYALPLGGFFHFPPILQSLNAVNPAEKRPDEEMNPC</sequence>
<organism evidence="10 11">
    <name type="scientific">Mesorhabditis belari</name>
    <dbReference type="NCBI Taxonomy" id="2138241"/>
    <lineage>
        <taxon>Eukaryota</taxon>
        <taxon>Metazoa</taxon>
        <taxon>Ecdysozoa</taxon>
        <taxon>Nematoda</taxon>
        <taxon>Chromadorea</taxon>
        <taxon>Rhabditida</taxon>
        <taxon>Rhabditina</taxon>
        <taxon>Rhabditomorpha</taxon>
        <taxon>Rhabditoidea</taxon>
        <taxon>Rhabditidae</taxon>
        <taxon>Mesorhabditinae</taxon>
        <taxon>Mesorhabditis</taxon>
    </lineage>
</organism>
<accession>A0AAF3ESB6</accession>
<dbReference type="InterPro" id="IPR011496">
    <property type="entry name" value="O-GlcNAcase_cat"/>
</dbReference>
<dbReference type="SUPFAM" id="SSF51445">
    <property type="entry name" value="(Trans)glycosidases"/>
    <property type="match status" value="1"/>
</dbReference>
<feature type="compositionally biased region" description="Basic and acidic residues" evidence="8">
    <location>
        <begin position="457"/>
        <end position="468"/>
    </location>
</feature>
<feature type="region of interest" description="Disordered" evidence="8">
    <location>
        <begin position="444"/>
        <end position="478"/>
    </location>
</feature>
<feature type="domain" description="GH84" evidence="9">
    <location>
        <begin position="26"/>
        <end position="301"/>
    </location>
</feature>
<protein>
    <recommendedName>
        <fullName evidence="6">protein O-GlcNAcase</fullName>
        <ecNumber evidence="6">3.2.1.169</ecNumber>
    </recommendedName>
    <alternativeName>
        <fullName evidence="3">Beta-N-acetylhexosaminidase</fullName>
    </alternativeName>
    <alternativeName>
        <fullName evidence="7">Beta-hexosaminidase</fullName>
    </alternativeName>
</protein>
<dbReference type="FunFam" id="3.20.20.80:FF:000009">
    <property type="entry name" value="O-GlcNAcase BT_4395"/>
    <property type="match status" value="1"/>
</dbReference>
<name>A0AAF3ESB6_9BILA</name>
<comment type="catalytic activity">
    <reaction evidence="5">
        <text>3-O-(N-acetyl-beta-D-glucosaminyl)-L-threonyl-[protein] + H2O = L-threonyl-[protein] + N-acetyl-D-glucosamine</text>
        <dbReference type="Rhea" id="RHEA:48892"/>
        <dbReference type="Rhea" id="RHEA-COMP:11060"/>
        <dbReference type="Rhea" id="RHEA-COMP:12252"/>
        <dbReference type="ChEBI" id="CHEBI:15377"/>
        <dbReference type="ChEBI" id="CHEBI:30013"/>
        <dbReference type="ChEBI" id="CHEBI:90840"/>
        <dbReference type="ChEBI" id="CHEBI:506227"/>
        <dbReference type="EC" id="3.2.1.169"/>
    </reaction>
</comment>
<dbReference type="AlphaFoldDB" id="A0AAF3ESB6"/>
<comment type="catalytic activity">
    <reaction evidence="4">
        <text>3-O-(N-acetyl-beta-D-glucosaminyl)-L-seryl-[protein] + H2O = N-acetyl-D-glucosamine + L-seryl-[protein]</text>
        <dbReference type="Rhea" id="RHEA:48876"/>
        <dbReference type="Rhea" id="RHEA-COMP:9863"/>
        <dbReference type="Rhea" id="RHEA-COMP:12251"/>
        <dbReference type="ChEBI" id="CHEBI:15377"/>
        <dbReference type="ChEBI" id="CHEBI:29999"/>
        <dbReference type="ChEBI" id="CHEBI:90838"/>
        <dbReference type="ChEBI" id="CHEBI:506227"/>
        <dbReference type="EC" id="3.2.1.169"/>
    </reaction>
</comment>
<evidence type="ECO:0000256" key="6">
    <source>
        <dbReference type="ARBA" id="ARBA00066938"/>
    </source>
</evidence>
<evidence type="ECO:0000256" key="1">
    <source>
        <dbReference type="ARBA" id="ARBA00022801"/>
    </source>
</evidence>
<evidence type="ECO:0000256" key="8">
    <source>
        <dbReference type="SAM" id="MobiDB-lite"/>
    </source>
</evidence>
<dbReference type="InterPro" id="IPR051822">
    <property type="entry name" value="Glycosyl_Hydrolase_84"/>
</dbReference>